<dbReference type="Proteomes" id="UP000663860">
    <property type="component" value="Unassembled WGS sequence"/>
</dbReference>
<dbReference type="AlphaFoldDB" id="A0A814ULU9"/>
<dbReference type="PANTHER" id="PTHR14237:SF19">
    <property type="entry name" value="MITOCHONDRIAL AMIDOXIME REDUCING COMPONENT 1"/>
    <property type="match status" value="1"/>
</dbReference>
<gene>
    <name evidence="2" type="ORF">IZO911_LOCUS27199</name>
    <name evidence="3" type="ORF">KXQ929_LOCUS23177</name>
</gene>
<dbReference type="InterPro" id="IPR011037">
    <property type="entry name" value="Pyrv_Knase-like_insert_dom_sf"/>
</dbReference>
<dbReference type="Proteomes" id="UP000663868">
    <property type="component" value="Unassembled WGS sequence"/>
</dbReference>
<dbReference type="GO" id="GO:0003824">
    <property type="term" value="F:catalytic activity"/>
    <property type="evidence" value="ECO:0007669"/>
    <property type="project" value="InterPro"/>
</dbReference>
<dbReference type="SUPFAM" id="SSF50800">
    <property type="entry name" value="PK beta-barrel domain-like"/>
    <property type="match status" value="1"/>
</dbReference>
<dbReference type="PROSITE" id="PS51340">
    <property type="entry name" value="MOSC"/>
    <property type="match status" value="1"/>
</dbReference>
<dbReference type="Pfam" id="PF03476">
    <property type="entry name" value="MOSC_N"/>
    <property type="match status" value="1"/>
</dbReference>
<evidence type="ECO:0000313" key="4">
    <source>
        <dbReference type="Proteomes" id="UP000663860"/>
    </source>
</evidence>
<dbReference type="EMBL" id="CAJNOE010000365">
    <property type="protein sequence ID" value="CAF1176400.1"/>
    <property type="molecule type" value="Genomic_DNA"/>
</dbReference>
<dbReference type="SUPFAM" id="SSF141673">
    <property type="entry name" value="MOSC N-terminal domain-like"/>
    <property type="match status" value="1"/>
</dbReference>
<evidence type="ECO:0000259" key="1">
    <source>
        <dbReference type="PROSITE" id="PS51340"/>
    </source>
</evidence>
<organism evidence="2 4">
    <name type="scientific">Adineta steineri</name>
    <dbReference type="NCBI Taxonomy" id="433720"/>
    <lineage>
        <taxon>Eukaryota</taxon>
        <taxon>Metazoa</taxon>
        <taxon>Spiralia</taxon>
        <taxon>Gnathifera</taxon>
        <taxon>Rotifera</taxon>
        <taxon>Eurotatoria</taxon>
        <taxon>Bdelloidea</taxon>
        <taxon>Adinetida</taxon>
        <taxon>Adinetidae</taxon>
        <taxon>Adineta</taxon>
    </lineage>
</organism>
<evidence type="ECO:0000313" key="3">
    <source>
        <dbReference type="EMBL" id="CAF3907779.1"/>
    </source>
</evidence>
<protein>
    <recommendedName>
        <fullName evidence="1">MOSC domain-containing protein</fullName>
    </recommendedName>
</protein>
<evidence type="ECO:0000313" key="2">
    <source>
        <dbReference type="EMBL" id="CAF1176400.1"/>
    </source>
</evidence>
<dbReference type="Pfam" id="PF03473">
    <property type="entry name" value="MOSC"/>
    <property type="match status" value="1"/>
</dbReference>
<sequence>MTSSAIEVRELLIYPIKSCAGISVNEAQTTKYGLSLPSNSLLSDRRWMLVKDGRQRNQRHLSRMALIRPSFTSLGLQVDAPGMTPLVIPYSPLPDDIINIEELNVKGRRYGLKVSNWFSTFLETSEIDLVYFDEQFEPQHTKNIEPEYPNEALDSDVVAYQDMSPFHLGSLESIDDLNKKLEDPIKIYRFRPNIIVSGVDKPYGEDYWREIQIGDQVKLRWFRSALRCLLPTVNQETGVRDPKQEPWKTLQTYRRKPELYGIKAQFGTYLSSIEHGVIRVGDRVHVLREDKDF</sequence>
<dbReference type="InterPro" id="IPR005303">
    <property type="entry name" value="MOCOS_middle"/>
</dbReference>
<comment type="caution">
    <text evidence="2">The sequence shown here is derived from an EMBL/GenBank/DDBJ whole genome shotgun (WGS) entry which is preliminary data.</text>
</comment>
<dbReference type="GO" id="GO:0030151">
    <property type="term" value="F:molybdenum ion binding"/>
    <property type="evidence" value="ECO:0007669"/>
    <property type="project" value="InterPro"/>
</dbReference>
<name>A0A814ULU9_9BILA</name>
<feature type="domain" description="MOSC" evidence="1">
    <location>
        <begin position="134"/>
        <end position="287"/>
    </location>
</feature>
<dbReference type="InterPro" id="IPR005302">
    <property type="entry name" value="MoCF_Sase_C"/>
</dbReference>
<proteinExistence type="predicted"/>
<dbReference type="EMBL" id="CAJOBB010001820">
    <property type="protein sequence ID" value="CAF3907779.1"/>
    <property type="molecule type" value="Genomic_DNA"/>
</dbReference>
<accession>A0A814ULU9</accession>
<dbReference type="PANTHER" id="PTHR14237">
    <property type="entry name" value="MOLYBDOPTERIN COFACTOR SULFURASE MOSC"/>
    <property type="match status" value="1"/>
</dbReference>
<reference evidence="2" key="1">
    <citation type="submission" date="2021-02" db="EMBL/GenBank/DDBJ databases">
        <authorList>
            <person name="Nowell W R."/>
        </authorList>
    </citation>
    <scope>NUCLEOTIDE SEQUENCE</scope>
</reference>
<dbReference type="GO" id="GO:0030170">
    <property type="term" value="F:pyridoxal phosphate binding"/>
    <property type="evidence" value="ECO:0007669"/>
    <property type="project" value="InterPro"/>
</dbReference>